<evidence type="ECO:0000256" key="1">
    <source>
        <dbReference type="SAM" id="MobiDB-lite"/>
    </source>
</evidence>
<name>A0AB39BCR8_9MICO</name>
<dbReference type="RefSeq" id="WP_368496520.1">
    <property type="nucleotide sequence ID" value="NZ_CP162511.1"/>
</dbReference>
<proteinExistence type="predicted"/>
<gene>
    <name evidence="2" type="ORF">ABFY20_12210</name>
</gene>
<dbReference type="EMBL" id="CP162511">
    <property type="protein sequence ID" value="XDI04109.1"/>
    <property type="molecule type" value="Genomic_DNA"/>
</dbReference>
<protein>
    <submittedName>
        <fullName evidence="2">Uncharacterized protein</fullName>
    </submittedName>
</protein>
<feature type="region of interest" description="Disordered" evidence="1">
    <location>
        <begin position="1"/>
        <end position="42"/>
    </location>
</feature>
<organism evidence="2">
    <name type="scientific">Herbiconiux sp. A18JL235</name>
    <dbReference type="NCBI Taxonomy" id="3152363"/>
    <lineage>
        <taxon>Bacteria</taxon>
        <taxon>Bacillati</taxon>
        <taxon>Actinomycetota</taxon>
        <taxon>Actinomycetes</taxon>
        <taxon>Micrococcales</taxon>
        <taxon>Microbacteriaceae</taxon>
        <taxon>Herbiconiux</taxon>
    </lineage>
</organism>
<dbReference type="AlphaFoldDB" id="A0AB39BCR8"/>
<evidence type="ECO:0000313" key="2">
    <source>
        <dbReference type="EMBL" id="XDI04109.1"/>
    </source>
</evidence>
<accession>A0AB39BCR8</accession>
<reference evidence="2" key="1">
    <citation type="submission" date="2024-05" db="EMBL/GenBank/DDBJ databases">
        <title>Herbiconiux sp. A18JL235.</title>
        <authorList>
            <person name="Zhang G."/>
        </authorList>
    </citation>
    <scope>NUCLEOTIDE SEQUENCE</scope>
    <source>
        <strain evidence="2">A18JL235</strain>
    </source>
</reference>
<sequence>MTDTSGDPYEIETELGPDGPVEVGDTAEDDDDDASAHDTDAP</sequence>